<evidence type="ECO:0000256" key="2">
    <source>
        <dbReference type="SAM" id="Phobius"/>
    </source>
</evidence>
<proteinExistence type="predicted"/>
<organism evidence="3 4">
    <name type="scientific">Balaenoptera physalus</name>
    <name type="common">Fin whale</name>
    <name type="synonym">Balaena physalus</name>
    <dbReference type="NCBI Taxonomy" id="9770"/>
    <lineage>
        <taxon>Eukaryota</taxon>
        <taxon>Metazoa</taxon>
        <taxon>Chordata</taxon>
        <taxon>Craniata</taxon>
        <taxon>Vertebrata</taxon>
        <taxon>Euteleostomi</taxon>
        <taxon>Mammalia</taxon>
        <taxon>Eutheria</taxon>
        <taxon>Laurasiatheria</taxon>
        <taxon>Artiodactyla</taxon>
        <taxon>Whippomorpha</taxon>
        <taxon>Cetacea</taxon>
        <taxon>Mysticeti</taxon>
        <taxon>Balaenopteridae</taxon>
        <taxon>Balaenoptera</taxon>
    </lineage>
</organism>
<dbReference type="EMBL" id="SGJD01000848">
    <property type="protein sequence ID" value="KAB0403177.1"/>
    <property type="molecule type" value="Genomic_DNA"/>
</dbReference>
<feature type="region of interest" description="Disordered" evidence="1">
    <location>
        <begin position="57"/>
        <end position="127"/>
    </location>
</feature>
<evidence type="ECO:0000313" key="3">
    <source>
        <dbReference type="EMBL" id="KAB0403177.1"/>
    </source>
</evidence>
<feature type="region of interest" description="Disordered" evidence="1">
    <location>
        <begin position="192"/>
        <end position="227"/>
    </location>
</feature>
<keyword evidence="2" id="KW-1133">Transmembrane helix</keyword>
<keyword evidence="2" id="KW-0472">Membrane</keyword>
<protein>
    <submittedName>
        <fullName evidence="3">Uncharacterized protein</fullName>
    </submittedName>
</protein>
<dbReference type="AlphaFoldDB" id="A0A6A1Q6G5"/>
<keyword evidence="2" id="KW-0812">Transmembrane</keyword>
<sequence length="227" mass="24281">MRISGRRRGLLSPQMLGNWTFGTLVFTVMVFTVTLKAVPQLSKDVLCVHTNAVQRPRLAGHRPARRRQPPSRRPQESAVPAAVAQRHRESPGTAPGAVGAVLRKGSGKGPPPPGPGAPSQVVAPQSGQAPVQLWWEHPGLCGLSPAPCDASPGGQDCCAKGCDERAEGPTHRKPGYNPPGYSFRQTLSRVVEAPSSYKRPSEQEEGGSLTRQGDRICGARRQEDFCA</sequence>
<dbReference type="Proteomes" id="UP000437017">
    <property type="component" value="Unassembled WGS sequence"/>
</dbReference>
<comment type="caution">
    <text evidence="3">The sequence shown here is derived from an EMBL/GenBank/DDBJ whole genome shotgun (WGS) entry which is preliminary data.</text>
</comment>
<evidence type="ECO:0000256" key="1">
    <source>
        <dbReference type="SAM" id="MobiDB-lite"/>
    </source>
</evidence>
<evidence type="ECO:0000313" key="4">
    <source>
        <dbReference type="Proteomes" id="UP000437017"/>
    </source>
</evidence>
<gene>
    <name evidence="3" type="ORF">E2I00_014994</name>
</gene>
<feature type="transmembrane region" description="Helical" evidence="2">
    <location>
        <begin position="21"/>
        <end position="38"/>
    </location>
</feature>
<reference evidence="3 4" key="1">
    <citation type="journal article" date="2019" name="PLoS ONE">
        <title>Genomic analyses reveal an absence of contemporary introgressive admixture between fin whales and blue whales, despite known hybrids.</title>
        <authorList>
            <person name="Westbury M.V."/>
            <person name="Petersen B."/>
            <person name="Lorenzen E.D."/>
        </authorList>
    </citation>
    <scope>NUCLEOTIDE SEQUENCE [LARGE SCALE GENOMIC DNA]</scope>
    <source>
        <strain evidence="3">FinWhale-01</strain>
    </source>
</reference>
<feature type="compositionally biased region" description="Basic residues" evidence="1">
    <location>
        <begin position="58"/>
        <end position="70"/>
    </location>
</feature>
<accession>A0A6A1Q6G5</accession>
<keyword evidence="4" id="KW-1185">Reference proteome</keyword>
<name>A0A6A1Q6G5_BALPH</name>